<dbReference type="InterPro" id="IPR032710">
    <property type="entry name" value="NTF2-like_dom_sf"/>
</dbReference>
<dbReference type="OrthoDB" id="2339544at2"/>
<accession>A0A2K4FBD0</accession>
<protein>
    <recommendedName>
        <fullName evidence="3">Nuclear transport factor 2 family protein</fullName>
    </recommendedName>
</protein>
<evidence type="ECO:0000313" key="2">
    <source>
        <dbReference type="Proteomes" id="UP000242712"/>
    </source>
</evidence>
<dbReference type="Proteomes" id="UP000242712">
    <property type="component" value="Unassembled WGS sequence"/>
</dbReference>
<dbReference type="EMBL" id="PPPX01000016">
    <property type="protein sequence ID" value="POA08587.1"/>
    <property type="molecule type" value="Genomic_DNA"/>
</dbReference>
<keyword evidence="2" id="KW-1185">Reference proteome</keyword>
<evidence type="ECO:0000313" key="1">
    <source>
        <dbReference type="EMBL" id="POA08587.1"/>
    </source>
</evidence>
<sequence>MTKDEIQQRIRAIYQDILIDLKVECIDDYFATDYTQVTDHDKVDLAGFKAHLSKLKEVVEKLTVESFKDELVDERQRSVFLRYDVKVLKKDGSEGVVEVYAIFKFNEEGKLVSCRELTQESNRDVQGLGSIS</sequence>
<name>A0A2K4FBD0_9STAP</name>
<comment type="caution">
    <text evidence="1">The sequence shown here is derived from an EMBL/GenBank/DDBJ whole genome shotgun (WGS) entry which is preliminary data.</text>
</comment>
<dbReference type="SUPFAM" id="SSF54427">
    <property type="entry name" value="NTF2-like"/>
    <property type="match status" value="1"/>
</dbReference>
<reference evidence="1 2" key="1">
    <citation type="submission" date="2017-08" db="EMBL/GenBank/DDBJ databases">
        <title>Draft genome sequences of 64 type strains of genus Staph aureus.</title>
        <authorList>
            <person name="Cole K."/>
            <person name="Golubchik T."/>
            <person name="Russell J."/>
            <person name="Foster D."/>
            <person name="Llewelyn M."/>
            <person name="Wilson D."/>
            <person name="Crook D."/>
            <person name="Paul J."/>
        </authorList>
    </citation>
    <scope>NUCLEOTIDE SEQUENCE [LARGE SCALE GENOMIC DNA]</scope>
    <source>
        <strain evidence="1 2">DSM 29875</strain>
    </source>
</reference>
<proteinExistence type="predicted"/>
<dbReference type="RefSeq" id="WP_103372349.1">
    <property type="nucleotide sequence ID" value="NZ_CBCRVO010000002.1"/>
</dbReference>
<dbReference type="GeneID" id="98298870"/>
<dbReference type="Gene3D" id="3.10.450.50">
    <property type="match status" value="1"/>
</dbReference>
<evidence type="ECO:0008006" key="3">
    <source>
        <dbReference type="Google" id="ProtNLM"/>
    </source>
</evidence>
<gene>
    <name evidence="1" type="ORF">CD039_11005</name>
</gene>
<dbReference type="AlphaFoldDB" id="A0A2K4FBD0"/>
<organism evidence="1 2">
    <name type="scientific">Staphylococcus argensis</name>
    <dbReference type="NCBI Taxonomy" id="1607738"/>
    <lineage>
        <taxon>Bacteria</taxon>
        <taxon>Bacillati</taxon>
        <taxon>Bacillota</taxon>
        <taxon>Bacilli</taxon>
        <taxon>Bacillales</taxon>
        <taxon>Staphylococcaceae</taxon>
        <taxon>Staphylococcus</taxon>
    </lineage>
</organism>